<keyword evidence="5" id="KW-0804">Transcription</keyword>
<dbReference type="GO" id="GO:0003677">
    <property type="term" value="F:DNA binding"/>
    <property type="evidence" value="ECO:0007669"/>
    <property type="project" value="UniProtKB-KW"/>
</dbReference>
<evidence type="ECO:0000256" key="2">
    <source>
        <dbReference type="ARBA" id="ARBA00022723"/>
    </source>
</evidence>
<evidence type="ECO:0000256" key="3">
    <source>
        <dbReference type="ARBA" id="ARBA00023015"/>
    </source>
</evidence>
<feature type="region of interest" description="Disordered" evidence="7">
    <location>
        <begin position="569"/>
        <end position="605"/>
    </location>
</feature>
<accession>A0A9W4JEW3</accession>
<proteinExistence type="predicted"/>
<dbReference type="OrthoDB" id="10344083at2759"/>
<dbReference type="PANTHER" id="PTHR47338:SF19">
    <property type="entry name" value="ZN(II)2CYS6 TRANSCRIPTION FACTOR (EUROFUNG)"/>
    <property type="match status" value="1"/>
</dbReference>
<dbReference type="SUPFAM" id="SSF57701">
    <property type="entry name" value="Zn2/Cys6 DNA-binding domain"/>
    <property type="match status" value="1"/>
</dbReference>
<evidence type="ECO:0000256" key="7">
    <source>
        <dbReference type="SAM" id="MobiDB-lite"/>
    </source>
</evidence>
<dbReference type="GO" id="GO:0008270">
    <property type="term" value="F:zinc ion binding"/>
    <property type="evidence" value="ECO:0007669"/>
    <property type="project" value="InterPro"/>
</dbReference>
<keyword evidence="2" id="KW-0479">Metal-binding</keyword>
<feature type="domain" description="Zn(2)-C6 fungal-type" evidence="8">
    <location>
        <begin position="6"/>
        <end position="38"/>
    </location>
</feature>
<evidence type="ECO:0000256" key="4">
    <source>
        <dbReference type="ARBA" id="ARBA00023125"/>
    </source>
</evidence>
<dbReference type="GO" id="GO:0005634">
    <property type="term" value="C:nucleus"/>
    <property type="evidence" value="ECO:0007669"/>
    <property type="project" value="UniProtKB-SubCell"/>
</dbReference>
<dbReference type="InterPro" id="IPR007219">
    <property type="entry name" value="XnlR_reg_dom"/>
</dbReference>
<evidence type="ECO:0000313" key="10">
    <source>
        <dbReference type="Proteomes" id="UP001152592"/>
    </source>
</evidence>
<keyword evidence="3" id="KW-0805">Transcription regulation</keyword>
<dbReference type="CDD" id="cd12148">
    <property type="entry name" value="fungal_TF_MHR"/>
    <property type="match status" value="1"/>
</dbReference>
<dbReference type="Proteomes" id="UP001152592">
    <property type="component" value="Unassembled WGS sequence"/>
</dbReference>
<evidence type="ECO:0000256" key="5">
    <source>
        <dbReference type="ARBA" id="ARBA00023163"/>
    </source>
</evidence>
<reference evidence="9" key="1">
    <citation type="submission" date="2021-07" db="EMBL/GenBank/DDBJ databases">
        <authorList>
            <person name="Branca A.L. A."/>
        </authorList>
    </citation>
    <scope>NUCLEOTIDE SEQUENCE</scope>
</reference>
<organism evidence="9 10">
    <name type="scientific">Penicillium salamii</name>
    <dbReference type="NCBI Taxonomy" id="1612424"/>
    <lineage>
        <taxon>Eukaryota</taxon>
        <taxon>Fungi</taxon>
        <taxon>Dikarya</taxon>
        <taxon>Ascomycota</taxon>
        <taxon>Pezizomycotina</taxon>
        <taxon>Eurotiomycetes</taxon>
        <taxon>Eurotiomycetidae</taxon>
        <taxon>Eurotiales</taxon>
        <taxon>Aspergillaceae</taxon>
        <taxon>Penicillium</taxon>
    </lineage>
</organism>
<keyword evidence="4" id="KW-0238">DNA-binding</keyword>
<dbReference type="InterPro" id="IPR036864">
    <property type="entry name" value="Zn2-C6_fun-type_DNA-bd_sf"/>
</dbReference>
<dbReference type="GO" id="GO:0000981">
    <property type="term" value="F:DNA-binding transcription factor activity, RNA polymerase II-specific"/>
    <property type="evidence" value="ECO:0007669"/>
    <property type="project" value="InterPro"/>
</dbReference>
<dbReference type="CDD" id="cd00067">
    <property type="entry name" value="GAL4"/>
    <property type="match status" value="1"/>
</dbReference>
<dbReference type="SMART" id="SM00066">
    <property type="entry name" value="GAL4"/>
    <property type="match status" value="1"/>
</dbReference>
<dbReference type="AlphaFoldDB" id="A0A9W4JEW3"/>
<dbReference type="EMBL" id="CAJVPD010000249">
    <property type="protein sequence ID" value="CAG8395522.1"/>
    <property type="molecule type" value="Genomic_DNA"/>
</dbReference>
<dbReference type="Pfam" id="PF00172">
    <property type="entry name" value="Zn_clus"/>
    <property type="match status" value="1"/>
</dbReference>
<evidence type="ECO:0000313" key="9">
    <source>
        <dbReference type="EMBL" id="CAG8395522.1"/>
    </source>
</evidence>
<dbReference type="Pfam" id="PF04082">
    <property type="entry name" value="Fungal_trans"/>
    <property type="match status" value="1"/>
</dbReference>
<keyword evidence="6" id="KW-0539">Nucleus</keyword>
<evidence type="ECO:0000256" key="1">
    <source>
        <dbReference type="ARBA" id="ARBA00004123"/>
    </source>
</evidence>
<dbReference type="Gene3D" id="4.10.240.10">
    <property type="entry name" value="Zn(2)-C6 fungal-type DNA-binding domain"/>
    <property type="match status" value="1"/>
</dbReference>
<evidence type="ECO:0000256" key="6">
    <source>
        <dbReference type="ARBA" id="ARBA00023242"/>
    </source>
</evidence>
<dbReference type="SMART" id="SM00906">
    <property type="entry name" value="Fungal_trans"/>
    <property type="match status" value="1"/>
</dbReference>
<name>A0A9W4JEW3_9EURO</name>
<sequence length="649" mass="73012">MRLSISCDACRQAKVKCVHEGQPPCQRCSKNKTKDCNLTDPRASKSKARKSSSTSRTPKKRKTSSDVSPGPENVRRIPENPDQYSEDPITALSPAIVVNAVETYRKKFPITNFLHYPTLISDISSDVHSVDSVFVASLLSLCVRFMTSEELEAEDVYADFARKHLAHRVLEAPSLYLAQSLVMISFYEWGTGRPYQAWMYSGMATYMIQSLLKMSDDSMEHNPQDFHASQTQYEQLVRTYWCCFAQDCELSSGARQHFALSFSQISVPLPISDRDFTFNYTPTHRLMPADMNKSCLLAKDLTIEHGLTIVTRGFDIFIRILRFANEHRRSLASLSSNGSVTPPLLLTWQKLKEELDEWRSLQDITVHYPATSVQTHVALGYGELFAYINLVYCMSILFLHRDRFLSNLKPHSDVFHDMNDTQSEPHTIEQLFKAAQQIGSILAALDASGAPVISPYSGFSVFVAAHINMYGTIAPHRYPGGLERAEEEKLRNLAYLERLSKLWPVGRSWVSYYSNPPNCQTNKIQWRTVQDANRFYETVKSTQTTAEIHSPQGFALAGTLDEYGDIRSRPSAHATRAATAESRDTANSRSGSSPGLEGNFIPRDGAGHEVETDMFQWPFIDGSWSLGFDSGLDGLWSNSGLFDPNPALR</sequence>
<dbReference type="PROSITE" id="PS50048">
    <property type="entry name" value="ZN2_CY6_FUNGAL_2"/>
    <property type="match status" value="1"/>
</dbReference>
<protein>
    <recommendedName>
        <fullName evidence="8">Zn(2)-C6 fungal-type domain-containing protein</fullName>
    </recommendedName>
</protein>
<dbReference type="PANTHER" id="PTHR47338">
    <property type="entry name" value="ZN(II)2CYS6 TRANSCRIPTION FACTOR (EUROFUNG)-RELATED"/>
    <property type="match status" value="1"/>
</dbReference>
<comment type="caution">
    <text evidence="9">The sequence shown here is derived from an EMBL/GenBank/DDBJ whole genome shotgun (WGS) entry which is preliminary data.</text>
</comment>
<dbReference type="InterPro" id="IPR050815">
    <property type="entry name" value="TF_fung"/>
</dbReference>
<dbReference type="GO" id="GO:0006351">
    <property type="term" value="P:DNA-templated transcription"/>
    <property type="evidence" value="ECO:0007669"/>
    <property type="project" value="InterPro"/>
</dbReference>
<comment type="subcellular location">
    <subcellularLocation>
        <location evidence="1">Nucleus</location>
    </subcellularLocation>
</comment>
<feature type="region of interest" description="Disordered" evidence="7">
    <location>
        <begin position="20"/>
        <end position="86"/>
    </location>
</feature>
<dbReference type="InterPro" id="IPR001138">
    <property type="entry name" value="Zn2Cys6_DnaBD"/>
</dbReference>
<dbReference type="PROSITE" id="PS00463">
    <property type="entry name" value="ZN2_CY6_FUNGAL_1"/>
    <property type="match status" value="1"/>
</dbReference>
<gene>
    <name evidence="9" type="ORF">PSALAMII_LOCUS7109</name>
</gene>
<evidence type="ECO:0000259" key="8">
    <source>
        <dbReference type="PROSITE" id="PS50048"/>
    </source>
</evidence>